<evidence type="ECO:0000256" key="6">
    <source>
        <dbReference type="ARBA" id="ARBA00023263"/>
    </source>
</evidence>
<dbReference type="EMBL" id="JBHLXJ010000035">
    <property type="protein sequence ID" value="MFC0351909.1"/>
    <property type="molecule type" value="Genomic_DNA"/>
</dbReference>
<dbReference type="SUPFAM" id="SSF50998">
    <property type="entry name" value="Quinoprotein alcohol dehydrogenase-like"/>
    <property type="match status" value="1"/>
</dbReference>
<protein>
    <submittedName>
        <fullName evidence="9">Pilus assembly protein</fullName>
    </submittedName>
</protein>
<keyword evidence="5" id="KW-0106">Calcium</keyword>
<feature type="signal peptide" evidence="7">
    <location>
        <begin position="1"/>
        <end position="29"/>
    </location>
</feature>
<evidence type="ECO:0000259" key="8">
    <source>
        <dbReference type="Pfam" id="PF05567"/>
    </source>
</evidence>
<evidence type="ECO:0000256" key="5">
    <source>
        <dbReference type="ARBA" id="ARBA00022837"/>
    </source>
</evidence>
<proteinExistence type="inferred from homology"/>
<evidence type="ECO:0000256" key="4">
    <source>
        <dbReference type="ARBA" id="ARBA00022723"/>
    </source>
</evidence>
<gene>
    <name evidence="9" type="ORF">ACFFJH_18975</name>
</gene>
<comment type="caution">
    <text evidence="9">The sequence shown here is derived from an EMBL/GenBank/DDBJ whole genome shotgun (WGS) entry which is preliminary data.</text>
</comment>
<accession>A0ABV6IJ94</accession>
<dbReference type="Proteomes" id="UP001589844">
    <property type="component" value="Unassembled WGS sequence"/>
</dbReference>
<keyword evidence="10" id="KW-1185">Reference proteome</keyword>
<evidence type="ECO:0000256" key="7">
    <source>
        <dbReference type="SAM" id="SignalP"/>
    </source>
</evidence>
<evidence type="ECO:0000313" key="10">
    <source>
        <dbReference type="Proteomes" id="UP001589844"/>
    </source>
</evidence>
<dbReference type="Pfam" id="PF05567">
    <property type="entry name" value="T4P_PilY1"/>
    <property type="match status" value="1"/>
</dbReference>
<keyword evidence="3" id="KW-1029">Fimbrium biogenesis</keyword>
<comment type="subcellular location">
    <subcellularLocation>
        <location evidence="1">Fimbrium</location>
    </subcellularLocation>
</comment>
<comment type="similarity">
    <text evidence="2">Belongs to the PilY1 family.</text>
</comment>
<feature type="chain" id="PRO_5046123086" evidence="7">
    <location>
        <begin position="30"/>
        <end position="1231"/>
    </location>
</feature>
<name>A0ABV6IJ94_9BURK</name>
<sequence>MMRMSNRLLRPLALLLASAQVLLPLSANAGISQLPPLVKPNVPPNVFYTLDDSGSMMFEVMPESLTPFGDGRDLANGGVAGKTWTTTSIASYCSGSNCSVRYTFPPPGAENTVDSNKVYSPTKGYSGRGNATVMGFNDNITVARWRTAVTNKMYYDPAVRYDPWVDPSKIDSNNPYGLPMAPADKTAAKFNPVAPAGGSNTDVLNLTVNATRTAHWLSDDSTTAPSTAAAATFYPATYYIYAPRPTKHASYPLCTGANISTSNLNCFTRIEIKTTPSTYAKAATRTDCIAAATTCSYDEEMQNFANWFQYYRSRILMARGGSATAFASQASNLRVGFGTINTTKTLISRISDDFSDANKKSFINTLYTKPIDANGTPLIKSLDEVGQYFMGNVSGYTGINSPWQTKFGVGSTSEQASCRQNFNILMTDGYWSAGDKGAFKPGDWDGKVGDTITSPTGTTYKYNIEKPYADAANSDTLADIAFYYWSRDLRTDMPNNVPTSRDGTDVAFWQHLVQFTVGLGVYGSLNPETDLPALKAGTKSWPNPTLADINKVDDLWHAAVNSRGKYFSASDPNEFADALKQALNEIAARSGDAAAIATSNNTLGAGVKLYTATYRTGDWSGRLEQKSVFYNTSNPADPANGTVSPTNDWDTDLKKPVPANRNIVTSAASGTGGLDFTYANLFSADKAKFDTSASTYGNGTQVSGSDIFNFIRGDSTKEGDFFRRRSYWLGDLVNSDPQYVAEGQDHGYSFLPAGSYGKTVYQSYLNQKKGRAPTVYVGSNDGMLHAFDATNTASGGTERFAFVPKAVIGNMPELAKPNYVHRFFVDGTPAIGDAPLGSNPSSPWKTILVGTTGAGAKSVYALDITDPTSFTKDNVKWEISATGDDNLGYTIGIPQIGRLKDGRWVTVFGNGFSSINGVAMLYVVDLNNGNVLYRISTGVGSAGSPNGLSTPKLLLDSESTIAAVYAGDIQGNLWKFDFKTTSGTTTPSLAFGAGNPLFVATNATDGSGRRQPITTQPQLYQHPTDGFMVVFGSGKIFEDNDAATVDLETLYGIWDRAAASRVTKTQLVQQKLSTYLSNFYQVTKNPVDWNTKRGWYVTLDQKSGERLVTDPNIFEDQAIFTTLVPGISTDLCANDSLSATIQISALNGAALGYQTIDTNGDGVINASDAMVSGRLSASTLGTTVIRTGNRNLKLYQAASKDGALVNSTGTPSKGSKLIPTTRLWRQLIGRQ</sequence>
<keyword evidence="4" id="KW-0479">Metal-binding</keyword>
<evidence type="ECO:0000256" key="1">
    <source>
        <dbReference type="ARBA" id="ARBA00004561"/>
    </source>
</evidence>
<dbReference type="InterPro" id="IPR008707">
    <property type="entry name" value="B-propeller_PilY1"/>
</dbReference>
<dbReference type="RefSeq" id="WP_390214628.1">
    <property type="nucleotide sequence ID" value="NZ_JBHLXJ010000035.1"/>
</dbReference>
<evidence type="ECO:0000256" key="3">
    <source>
        <dbReference type="ARBA" id="ARBA00022558"/>
    </source>
</evidence>
<reference evidence="9 10" key="1">
    <citation type="submission" date="2024-09" db="EMBL/GenBank/DDBJ databases">
        <authorList>
            <person name="Sun Q."/>
            <person name="Mori K."/>
        </authorList>
    </citation>
    <scope>NUCLEOTIDE SEQUENCE [LARGE SCALE GENOMIC DNA]</scope>
    <source>
        <strain evidence="9 10">CCM 8677</strain>
    </source>
</reference>
<keyword evidence="6" id="KW-0281">Fimbrium</keyword>
<evidence type="ECO:0000256" key="2">
    <source>
        <dbReference type="ARBA" id="ARBA00008387"/>
    </source>
</evidence>
<keyword evidence="7" id="KW-0732">Signal</keyword>
<dbReference type="InterPro" id="IPR011047">
    <property type="entry name" value="Quinoprotein_ADH-like_sf"/>
</dbReference>
<organism evidence="9 10">
    <name type="scientific">Undibacterium danionis</name>
    <dbReference type="NCBI Taxonomy" id="1812100"/>
    <lineage>
        <taxon>Bacteria</taxon>
        <taxon>Pseudomonadati</taxon>
        <taxon>Pseudomonadota</taxon>
        <taxon>Betaproteobacteria</taxon>
        <taxon>Burkholderiales</taxon>
        <taxon>Oxalobacteraceae</taxon>
        <taxon>Undibacterium</taxon>
    </lineage>
</organism>
<evidence type="ECO:0000313" key="9">
    <source>
        <dbReference type="EMBL" id="MFC0351909.1"/>
    </source>
</evidence>
<feature type="domain" description="PilY1 beta-propeller" evidence="8">
    <location>
        <begin position="729"/>
        <end position="1071"/>
    </location>
</feature>